<protein>
    <recommendedName>
        <fullName evidence="3">COX assembly mitochondrial protein</fullName>
    </recommendedName>
</protein>
<evidence type="ECO:0000256" key="1">
    <source>
        <dbReference type="ARBA" id="ARBA00007347"/>
    </source>
</evidence>
<dbReference type="STRING" id="329885.A0A4U0V0C7"/>
<feature type="compositionally biased region" description="Basic and acidic residues" evidence="4">
    <location>
        <begin position="9"/>
        <end position="25"/>
    </location>
</feature>
<sequence length="167" mass="19181">MPPTHGGKLLRDGHRATHRNDHHDMATAMTLPPKEARTAARPSPLPSRNPLPLSSSQEAQVKELYHKRVRTKCADEVRDFASCCSSRTFTATIMCRGQQKAMNTCMKQFATQDEQDSAREEWFATMDKRREEREQKEAKKKIDEVFWREWWAKDPNEKPSQAGKGGP</sequence>
<name>A0A4U0V0C7_9PEZI</name>
<dbReference type="GO" id="GO:0005743">
    <property type="term" value="C:mitochondrial inner membrane"/>
    <property type="evidence" value="ECO:0007669"/>
    <property type="project" value="UniProtKB-SubCell"/>
</dbReference>
<gene>
    <name evidence="5" type="ORF">B0A54_06440</name>
</gene>
<dbReference type="InterPro" id="IPR013892">
    <property type="entry name" value="Cyt_c_biogenesis_Cmc1-like"/>
</dbReference>
<keyword evidence="3" id="KW-0143">Chaperone</keyword>
<proteinExistence type="inferred from homology"/>
<keyword evidence="3" id="KW-0496">Mitochondrion</keyword>
<feature type="region of interest" description="Disordered" evidence="4">
    <location>
        <begin position="1"/>
        <end position="58"/>
    </location>
</feature>
<evidence type="ECO:0000256" key="2">
    <source>
        <dbReference type="ARBA" id="ARBA00023157"/>
    </source>
</evidence>
<dbReference type="Pfam" id="PF08583">
    <property type="entry name" value="Cmc1"/>
    <property type="match status" value="1"/>
</dbReference>
<reference evidence="5 6" key="1">
    <citation type="submission" date="2017-03" db="EMBL/GenBank/DDBJ databases">
        <title>Genomes of endolithic fungi from Antarctica.</title>
        <authorList>
            <person name="Coleine C."/>
            <person name="Masonjones S."/>
            <person name="Stajich J.E."/>
        </authorList>
    </citation>
    <scope>NUCLEOTIDE SEQUENCE [LARGE SCALE GENOMIC DNA]</scope>
    <source>
        <strain evidence="5 6">CCFEE 5311</strain>
    </source>
</reference>
<comment type="similarity">
    <text evidence="1 3">Belongs to the CMC family.</text>
</comment>
<keyword evidence="3" id="KW-0472">Membrane</keyword>
<comment type="function">
    <text evidence="3">Required for mitochondrial cytochrome c oxidase (COX) assembly and respiration.</text>
</comment>
<dbReference type="OrthoDB" id="6224010at2759"/>
<accession>A0A4U0V0C7</accession>
<dbReference type="PANTHER" id="PTHR22977:SF5">
    <property type="entry name" value="COX ASSEMBLY MITOCHONDRIAL PROTEIN HOMOLOG"/>
    <property type="match status" value="1"/>
</dbReference>
<dbReference type="PANTHER" id="PTHR22977">
    <property type="entry name" value="COX ASSEMBLY MITOCHONDRIAL PROTEIN"/>
    <property type="match status" value="1"/>
</dbReference>
<evidence type="ECO:0000256" key="3">
    <source>
        <dbReference type="RuleBase" id="RU364104"/>
    </source>
</evidence>
<evidence type="ECO:0000313" key="5">
    <source>
        <dbReference type="EMBL" id="TKA41552.1"/>
    </source>
</evidence>
<dbReference type="Proteomes" id="UP000310066">
    <property type="component" value="Unassembled WGS sequence"/>
</dbReference>
<comment type="subcellular location">
    <subcellularLocation>
        <location evidence="3">Mitochondrion inner membrane</location>
    </subcellularLocation>
</comment>
<evidence type="ECO:0000313" key="6">
    <source>
        <dbReference type="Proteomes" id="UP000310066"/>
    </source>
</evidence>
<dbReference type="AlphaFoldDB" id="A0A4U0V0C7"/>
<comment type="caution">
    <text evidence="5">The sequence shown here is derived from an EMBL/GenBank/DDBJ whole genome shotgun (WGS) entry which is preliminary data.</text>
</comment>
<evidence type="ECO:0000256" key="4">
    <source>
        <dbReference type="SAM" id="MobiDB-lite"/>
    </source>
</evidence>
<dbReference type="EMBL" id="NAJP01000027">
    <property type="protein sequence ID" value="TKA41552.1"/>
    <property type="molecule type" value="Genomic_DNA"/>
</dbReference>
<keyword evidence="3" id="KW-0999">Mitochondrion inner membrane</keyword>
<organism evidence="5 6">
    <name type="scientific">Friedmanniomyces endolithicus</name>
    <dbReference type="NCBI Taxonomy" id="329885"/>
    <lineage>
        <taxon>Eukaryota</taxon>
        <taxon>Fungi</taxon>
        <taxon>Dikarya</taxon>
        <taxon>Ascomycota</taxon>
        <taxon>Pezizomycotina</taxon>
        <taxon>Dothideomycetes</taxon>
        <taxon>Dothideomycetidae</taxon>
        <taxon>Mycosphaerellales</taxon>
        <taxon>Teratosphaeriaceae</taxon>
        <taxon>Friedmanniomyces</taxon>
    </lineage>
</organism>
<keyword evidence="2" id="KW-1015">Disulfide bond</keyword>